<organism evidence="3 4">
    <name type="scientific">Camellia sinensis</name>
    <name type="common">Tea plant</name>
    <name type="synonym">Thea sinensis</name>
    <dbReference type="NCBI Taxonomy" id="4442"/>
    <lineage>
        <taxon>Eukaryota</taxon>
        <taxon>Viridiplantae</taxon>
        <taxon>Streptophyta</taxon>
        <taxon>Embryophyta</taxon>
        <taxon>Tracheophyta</taxon>
        <taxon>Spermatophyta</taxon>
        <taxon>Magnoliopsida</taxon>
        <taxon>eudicotyledons</taxon>
        <taxon>Gunneridae</taxon>
        <taxon>Pentapetalae</taxon>
        <taxon>asterids</taxon>
        <taxon>Ericales</taxon>
        <taxon>Theaceae</taxon>
        <taxon>Camellia</taxon>
    </lineage>
</organism>
<dbReference type="PANTHER" id="PTHR33476">
    <property type="entry name" value="EMB|CAB62613.1"/>
    <property type="match status" value="1"/>
</dbReference>
<gene>
    <name evidence="3" type="ORF">HYC85_015670</name>
</gene>
<comment type="caution">
    <text evidence="3">The sequence shown here is derived from an EMBL/GenBank/DDBJ whole genome shotgun (WGS) entry which is preliminary data.</text>
</comment>
<dbReference type="AlphaFoldDB" id="A0A7J7GXD4"/>
<protein>
    <submittedName>
        <fullName evidence="3">Uncharacterized protein</fullName>
    </submittedName>
</protein>
<evidence type="ECO:0000313" key="4">
    <source>
        <dbReference type="Proteomes" id="UP000593564"/>
    </source>
</evidence>
<reference evidence="3 4" key="2">
    <citation type="submission" date="2020-07" db="EMBL/GenBank/DDBJ databases">
        <title>Genome assembly of wild tea tree DASZ reveals pedigree and selection history of tea varieties.</title>
        <authorList>
            <person name="Zhang W."/>
        </authorList>
    </citation>
    <scope>NUCLEOTIDE SEQUENCE [LARGE SCALE GENOMIC DNA]</scope>
    <source>
        <strain evidence="4">cv. G240</strain>
        <tissue evidence="3">Leaf</tissue>
    </source>
</reference>
<dbReference type="InterPro" id="IPR040348">
    <property type="entry name" value="POLAR-like"/>
</dbReference>
<dbReference type="EMBL" id="JACBKZ010000007">
    <property type="protein sequence ID" value="KAF5945442.1"/>
    <property type="molecule type" value="Genomic_DNA"/>
</dbReference>
<proteinExistence type="predicted"/>
<keyword evidence="1" id="KW-0175">Coiled coil</keyword>
<sequence>MDLWVVAAAAGAGYLAKYWQNLSGENGLSDGNSIRRQSKSQYLLQQMQDQNTPFCGSVRKGLGGDVSLGGEHDESVSDWTFHELDRHGGSLAAGNASTSDSDAKVLANVGNYENYNVLMTKNFPPGFQGKEIFRAMRLELVKRMRVLTILLYREQAQKDEFEYSSVPSPLTPTVRPLLVTDGNRIISGDFSDSFGYKLKNKGRISLEEDSNTLLGTNSSQVIGLVELPRKPEQRRGKRQLSSSNTGLPGGPFHSQGSPNGMLLFFIGITIGMMSAVVANKREVDNLNELLKQTENLVRDLHEEIEMKDMLTVKELASEDIQFQFQETIDCSLQSGTNFIFL</sequence>
<evidence type="ECO:0000256" key="1">
    <source>
        <dbReference type="SAM" id="Coils"/>
    </source>
</evidence>
<feature type="region of interest" description="Disordered" evidence="2">
    <location>
        <begin position="226"/>
        <end position="254"/>
    </location>
</feature>
<feature type="coiled-coil region" evidence="1">
    <location>
        <begin position="276"/>
        <end position="303"/>
    </location>
</feature>
<dbReference type="PANTHER" id="PTHR33476:SF31">
    <property type="match status" value="1"/>
</dbReference>
<reference evidence="4" key="1">
    <citation type="journal article" date="2020" name="Nat. Commun.">
        <title>Genome assembly of wild tea tree DASZ reveals pedigree and selection history of tea varieties.</title>
        <authorList>
            <person name="Zhang W."/>
            <person name="Zhang Y."/>
            <person name="Qiu H."/>
            <person name="Guo Y."/>
            <person name="Wan H."/>
            <person name="Zhang X."/>
            <person name="Scossa F."/>
            <person name="Alseekh S."/>
            <person name="Zhang Q."/>
            <person name="Wang P."/>
            <person name="Xu L."/>
            <person name="Schmidt M.H."/>
            <person name="Jia X."/>
            <person name="Li D."/>
            <person name="Zhu A."/>
            <person name="Guo F."/>
            <person name="Chen W."/>
            <person name="Ni D."/>
            <person name="Usadel B."/>
            <person name="Fernie A.R."/>
            <person name="Wen W."/>
        </authorList>
    </citation>
    <scope>NUCLEOTIDE SEQUENCE [LARGE SCALE GENOMIC DNA]</scope>
    <source>
        <strain evidence="4">cv. G240</strain>
    </source>
</reference>
<name>A0A7J7GXD4_CAMSI</name>
<evidence type="ECO:0000256" key="2">
    <source>
        <dbReference type="SAM" id="MobiDB-lite"/>
    </source>
</evidence>
<dbReference type="Proteomes" id="UP000593564">
    <property type="component" value="Unassembled WGS sequence"/>
</dbReference>
<keyword evidence="4" id="KW-1185">Reference proteome</keyword>
<dbReference type="GO" id="GO:0008356">
    <property type="term" value="P:asymmetric cell division"/>
    <property type="evidence" value="ECO:0007669"/>
    <property type="project" value="InterPro"/>
</dbReference>
<evidence type="ECO:0000313" key="3">
    <source>
        <dbReference type="EMBL" id="KAF5945442.1"/>
    </source>
</evidence>
<accession>A0A7J7GXD4</accession>